<dbReference type="AlphaFoldDB" id="A0AAD4PW31"/>
<dbReference type="InterPro" id="IPR001810">
    <property type="entry name" value="F-box_dom"/>
</dbReference>
<reference evidence="2" key="1">
    <citation type="submission" date="2021-12" db="EMBL/GenBank/DDBJ databases">
        <title>Convergent genome expansion in fungi linked to evolution of root-endophyte symbiosis.</title>
        <authorList>
            <consortium name="DOE Joint Genome Institute"/>
            <person name="Ke Y.-H."/>
            <person name="Bonito G."/>
            <person name="Liao H.-L."/>
            <person name="Looney B."/>
            <person name="Rojas-Flechas A."/>
            <person name="Nash J."/>
            <person name="Hameed K."/>
            <person name="Schadt C."/>
            <person name="Martin F."/>
            <person name="Crous P.W."/>
            <person name="Miettinen O."/>
            <person name="Magnuson J.K."/>
            <person name="Labbe J."/>
            <person name="Jacobson D."/>
            <person name="Doktycz M.J."/>
            <person name="Veneault-Fourrey C."/>
            <person name="Kuo A."/>
            <person name="Mondo S."/>
            <person name="Calhoun S."/>
            <person name="Riley R."/>
            <person name="Ohm R."/>
            <person name="LaButti K."/>
            <person name="Andreopoulos B."/>
            <person name="Pangilinan J."/>
            <person name="Nolan M."/>
            <person name="Tritt A."/>
            <person name="Clum A."/>
            <person name="Lipzen A."/>
            <person name="Daum C."/>
            <person name="Barry K."/>
            <person name="Grigoriev I.V."/>
            <person name="Vilgalys R."/>
        </authorList>
    </citation>
    <scope>NUCLEOTIDE SEQUENCE</scope>
    <source>
        <strain evidence="2">PMI_201</strain>
    </source>
</reference>
<name>A0AAD4PW31_9EURO</name>
<evidence type="ECO:0000313" key="3">
    <source>
        <dbReference type="Proteomes" id="UP001201262"/>
    </source>
</evidence>
<proteinExistence type="predicted"/>
<sequence>MLLDLPTELIQLILKHASASSYTQIALCCHYLYTLSSSRRNLILFHLKRVPGAKEQFDHLDTYSLFLLLRKRVTKWLFNARTYAGRKLYTVNLERPNTGTSSLGYIGGSPLFACVSKEDQRVHLIHVDLNGTVSLKGTLKCPPQIQKEICGTIVKTAFTHDEALAILIRGQNRNEQTDSFTELSFVQQIRAQNSNEHYLLLHFPLIDSDARPSVCKIYGRGEFEVAALAVDSKWRFAVSWHHTDFEEHHEVISYEANDDICPDDPSLSYLSYQEKSVVDENGVWPKWRTEDPARFDEQSFSQLGPVTDIQYHNRGRQMLYSYRGSTLFKFWQIVLDTQPLSLSSGYINRCAVSLNRGERRIPFTVNIPFFGTHVEEPENDFCSHIYLSFGTATHPSHDCPIACILKKQRLCENLTTPHQYDSEPYFDPQLWSVVARLWGYPRPSSTLGCIFAASAGGTRVAVCHWDVLYVWALDPNVLVRETREKVKAESQYFPPTWRAETNLIELRPAVFRLDAVGFKLMFTQNEDIIMVLTDKGLMTWDLRPQGERRRIVSNIDTSIQP</sequence>
<dbReference type="GeneID" id="70244848"/>
<evidence type="ECO:0000259" key="1">
    <source>
        <dbReference type="PROSITE" id="PS50181"/>
    </source>
</evidence>
<accession>A0AAD4PW31</accession>
<organism evidence="2 3">
    <name type="scientific">Talaromyces proteolyticus</name>
    <dbReference type="NCBI Taxonomy" id="1131652"/>
    <lineage>
        <taxon>Eukaryota</taxon>
        <taxon>Fungi</taxon>
        <taxon>Dikarya</taxon>
        <taxon>Ascomycota</taxon>
        <taxon>Pezizomycotina</taxon>
        <taxon>Eurotiomycetes</taxon>
        <taxon>Eurotiomycetidae</taxon>
        <taxon>Eurotiales</taxon>
        <taxon>Trichocomaceae</taxon>
        <taxon>Talaromyces</taxon>
        <taxon>Talaromyces sect. Bacilispori</taxon>
    </lineage>
</organism>
<dbReference type="InterPro" id="IPR036047">
    <property type="entry name" value="F-box-like_dom_sf"/>
</dbReference>
<protein>
    <recommendedName>
        <fullName evidence="1">F-box domain-containing protein</fullName>
    </recommendedName>
</protein>
<dbReference type="EMBL" id="JAJTJA010000013">
    <property type="protein sequence ID" value="KAH8690970.1"/>
    <property type="molecule type" value="Genomic_DNA"/>
</dbReference>
<dbReference type="RefSeq" id="XP_046067166.1">
    <property type="nucleotide sequence ID" value="XM_046214561.1"/>
</dbReference>
<keyword evidence="3" id="KW-1185">Reference proteome</keyword>
<dbReference type="SUPFAM" id="SSF81383">
    <property type="entry name" value="F-box domain"/>
    <property type="match status" value="1"/>
</dbReference>
<evidence type="ECO:0000313" key="2">
    <source>
        <dbReference type="EMBL" id="KAH8690970.1"/>
    </source>
</evidence>
<gene>
    <name evidence="2" type="ORF">BGW36DRAFT_364518</name>
</gene>
<dbReference type="Proteomes" id="UP001201262">
    <property type="component" value="Unassembled WGS sequence"/>
</dbReference>
<dbReference type="PROSITE" id="PS50181">
    <property type="entry name" value="FBOX"/>
    <property type="match status" value="1"/>
</dbReference>
<dbReference type="Pfam" id="PF00646">
    <property type="entry name" value="F-box"/>
    <property type="match status" value="1"/>
</dbReference>
<feature type="domain" description="F-box" evidence="1">
    <location>
        <begin position="1"/>
        <end position="47"/>
    </location>
</feature>
<comment type="caution">
    <text evidence="2">The sequence shown here is derived from an EMBL/GenBank/DDBJ whole genome shotgun (WGS) entry which is preliminary data.</text>
</comment>